<dbReference type="InterPro" id="IPR051267">
    <property type="entry name" value="STEAP_metalloreductase"/>
</dbReference>
<reference evidence="3" key="1">
    <citation type="submission" date="2024-07" db="EMBL/GenBank/DDBJ databases">
        <authorList>
            <person name="Yu S.T."/>
        </authorList>
    </citation>
    <scope>NUCLEOTIDE SEQUENCE</scope>
    <source>
        <strain evidence="3">R39</strain>
    </source>
</reference>
<dbReference type="GO" id="GO:0016491">
    <property type="term" value="F:oxidoreductase activity"/>
    <property type="evidence" value="ECO:0007669"/>
    <property type="project" value="UniProtKB-KW"/>
</dbReference>
<keyword evidence="1" id="KW-0560">Oxidoreductase</keyword>
<gene>
    <name evidence="3" type="ORF">AB5J52_45650</name>
</gene>
<dbReference type="PANTHER" id="PTHR14239:SF10">
    <property type="entry name" value="REDUCTASE"/>
    <property type="match status" value="1"/>
</dbReference>
<dbReference type="RefSeq" id="WP_369227651.1">
    <property type="nucleotide sequence ID" value="NZ_CP163441.1"/>
</dbReference>
<sequence>MRVFIVGTGNMAGGIATRALAGGHTVRLIGTDPAKATRLADALRERTPEADVAPAVPDAVGAADVVVLAVPFDAAKQVVTEYGDQLAGKTVVDISNPVDFSTLDSLTVPADSSAAQQLAEAAAPGTHVVKAFNTTFAGSLVAGEVGGLPLDVFIAGDNAAARDQVAELVSSGGINPVIVGGLRHARELEGIQLLHMALQTRPGGHGWMSAIKIVPP</sequence>
<accession>A0AB39R270</accession>
<dbReference type="InterPro" id="IPR036291">
    <property type="entry name" value="NAD(P)-bd_dom_sf"/>
</dbReference>
<evidence type="ECO:0000259" key="2">
    <source>
        <dbReference type="Pfam" id="PF03807"/>
    </source>
</evidence>
<dbReference type="AlphaFoldDB" id="A0AB39R270"/>
<dbReference type="EMBL" id="CP163441">
    <property type="protein sequence ID" value="XDQ48974.1"/>
    <property type="molecule type" value="Genomic_DNA"/>
</dbReference>
<dbReference type="Gene3D" id="3.40.50.720">
    <property type="entry name" value="NAD(P)-binding Rossmann-like Domain"/>
    <property type="match status" value="1"/>
</dbReference>
<feature type="domain" description="Pyrroline-5-carboxylate reductase catalytic N-terminal" evidence="2">
    <location>
        <begin position="3"/>
        <end position="97"/>
    </location>
</feature>
<name>A0AB39R270_9ACTN</name>
<dbReference type="PANTHER" id="PTHR14239">
    <property type="entry name" value="DUDULIN-RELATED"/>
    <property type="match status" value="1"/>
</dbReference>
<dbReference type="Pfam" id="PF03807">
    <property type="entry name" value="F420_oxidored"/>
    <property type="match status" value="1"/>
</dbReference>
<evidence type="ECO:0000313" key="3">
    <source>
        <dbReference type="EMBL" id="XDQ48974.1"/>
    </source>
</evidence>
<organism evidence="3">
    <name type="scientific">Streptomyces sp. R39</name>
    <dbReference type="NCBI Taxonomy" id="3238631"/>
    <lineage>
        <taxon>Bacteria</taxon>
        <taxon>Bacillati</taxon>
        <taxon>Actinomycetota</taxon>
        <taxon>Actinomycetes</taxon>
        <taxon>Kitasatosporales</taxon>
        <taxon>Streptomycetaceae</taxon>
        <taxon>Streptomyces</taxon>
    </lineage>
</organism>
<evidence type="ECO:0000256" key="1">
    <source>
        <dbReference type="ARBA" id="ARBA00023002"/>
    </source>
</evidence>
<dbReference type="InterPro" id="IPR028939">
    <property type="entry name" value="P5C_Rdtase_cat_N"/>
</dbReference>
<dbReference type="SUPFAM" id="SSF51735">
    <property type="entry name" value="NAD(P)-binding Rossmann-fold domains"/>
    <property type="match status" value="1"/>
</dbReference>
<protein>
    <submittedName>
        <fullName evidence="3">NADPH-dependent F420 reductase</fullName>
    </submittedName>
</protein>
<proteinExistence type="predicted"/>